<evidence type="ECO:0000256" key="4">
    <source>
        <dbReference type="ARBA" id="ARBA00022617"/>
    </source>
</evidence>
<evidence type="ECO:0000256" key="3">
    <source>
        <dbReference type="ARBA" id="ARBA00022559"/>
    </source>
</evidence>
<name>A0A176W6U4_MARPO</name>
<comment type="subcellular location">
    <subcellularLocation>
        <location evidence="14">Secreted</location>
    </subcellularLocation>
</comment>
<feature type="binding site" evidence="11">
    <location>
        <position position="92"/>
    </location>
    <ligand>
        <name>Ca(2+)</name>
        <dbReference type="ChEBI" id="CHEBI:29108"/>
        <label>1</label>
    </ligand>
</feature>
<dbReference type="InterPro" id="IPR010255">
    <property type="entry name" value="Haem_peroxidase_sf"/>
</dbReference>
<evidence type="ECO:0000256" key="6">
    <source>
        <dbReference type="ARBA" id="ARBA00023002"/>
    </source>
</evidence>
<evidence type="ECO:0000313" key="19">
    <source>
        <dbReference type="Proteomes" id="UP001162541"/>
    </source>
</evidence>
<comment type="function">
    <text evidence="14">Removal of H(2)O(2), oxidation of toxic reductants, biosynthesis and degradation of lignin, suberization, auxin catabolism, response to environmental stresses such as wounding, pathogen attack and oxidative stress.</text>
</comment>
<dbReference type="Proteomes" id="UP000077202">
    <property type="component" value="Unassembled WGS sequence"/>
</dbReference>
<dbReference type="GO" id="GO:0046872">
    <property type="term" value="F:metal ion binding"/>
    <property type="evidence" value="ECO:0007669"/>
    <property type="project" value="UniProtKB-UniRule"/>
</dbReference>
<proteinExistence type="inferred from homology"/>
<dbReference type="EMBL" id="AP019868">
    <property type="protein sequence ID" value="BBN04666.1"/>
    <property type="molecule type" value="Genomic_DNA"/>
</dbReference>
<feature type="site" description="Transition state stabilizer" evidence="12">
    <location>
        <position position="67"/>
    </location>
</feature>
<dbReference type="GO" id="GO:0006979">
    <property type="term" value="P:response to oxidative stress"/>
    <property type="evidence" value="ECO:0007669"/>
    <property type="project" value="UniProtKB-UniRule"/>
</dbReference>
<dbReference type="PANTHER" id="PTHR31235">
    <property type="entry name" value="PEROXIDASE 25-RELATED"/>
    <property type="match status" value="1"/>
</dbReference>
<dbReference type="InterPro" id="IPR000823">
    <property type="entry name" value="Peroxidase_pln"/>
</dbReference>
<dbReference type="FunFam" id="1.10.420.10:FF:000001">
    <property type="entry name" value="Peroxidase"/>
    <property type="match status" value="1"/>
</dbReference>
<keyword evidence="11 14" id="KW-0106">Calcium</keyword>
<dbReference type="CDD" id="cd00693">
    <property type="entry name" value="secretory_peroxidase"/>
    <property type="match status" value="1"/>
</dbReference>
<dbReference type="Gene3D" id="1.10.420.10">
    <property type="entry name" value="Peroxidase, domain 2"/>
    <property type="match status" value="1"/>
</dbReference>
<reference evidence="16" key="2">
    <citation type="journal article" date="2019" name="Curr. Biol.">
        <title>Chromatin organization in early land plants reveals an ancestral association between H3K27me3, transposons, and constitutive heterochromatin.</title>
        <authorList>
            <person name="Montgomery S.A."/>
            <person name="Tanizawa Y."/>
            <person name="Galik B."/>
            <person name="Wang N."/>
            <person name="Ito T."/>
            <person name="Mochizuki T."/>
            <person name="Akimcheva S."/>
            <person name="Bowman J."/>
            <person name="Cognat V."/>
            <person name="Drouard L."/>
            <person name="Ekker H."/>
            <person name="Houng S."/>
            <person name="Kohchi T."/>
            <person name="Lin S."/>
            <person name="Liu L.D."/>
            <person name="Nakamura Y."/>
            <person name="Valeeva L.R."/>
            <person name="Shakirov E.V."/>
            <person name="Shippen D.E."/>
            <person name="Wei W."/>
            <person name="Yagura M."/>
            <person name="Yamaoka S."/>
            <person name="Yamato K.T."/>
            <person name="Liu C."/>
            <person name="Berger F."/>
        </authorList>
    </citation>
    <scope>NUCLEOTIDE SEQUENCE [LARGE SCALE GENOMIC DNA]</scope>
    <source>
        <strain evidence="16">Tak-1</strain>
    </source>
</reference>
<reference evidence="19" key="3">
    <citation type="journal article" date="2020" name="Curr. Biol.">
        <title>Chromatin organization in early land plants reveals an ancestral association between H3K27me3, transposons, and constitutive heterochromatin.</title>
        <authorList>
            <person name="Montgomery S.A."/>
            <person name="Tanizawa Y."/>
            <person name="Galik B."/>
            <person name="Wang N."/>
            <person name="Ito T."/>
            <person name="Mochizuki T."/>
            <person name="Akimcheva S."/>
            <person name="Bowman J.L."/>
            <person name="Cognat V."/>
            <person name="Marechal-Drouard L."/>
            <person name="Ekker H."/>
            <person name="Hong S.F."/>
            <person name="Kohchi T."/>
            <person name="Lin S.S."/>
            <person name="Liu L.D."/>
            <person name="Nakamura Y."/>
            <person name="Valeeva L.R."/>
            <person name="Shakirov E.V."/>
            <person name="Shippen D.E."/>
            <person name="Wei W.L."/>
            <person name="Yagura M."/>
            <person name="Yamaoka S."/>
            <person name="Yamato K.T."/>
            <person name="Liu C."/>
            <person name="Berger F."/>
        </authorList>
    </citation>
    <scope>NUCLEOTIDE SEQUENCE [LARGE SCALE GENOMIC DNA]</scope>
    <source>
        <strain evidence="19">Tak-1</strain>
    </source>
</reference>
<feature type="binding site" evidence="11">
    <location>
        <position position="256"/>
    </location>
    <ligand>
        <name>Ca(2+)</name>
        <dbReference type="ChEBI" id="CHEBI:29108"/>
        <label>2</label>
    </ligand>
</feature>
<dbReference type="GO" id="GO:0005576">
    <property type="term" value="C:extracellular region"/>
    <property type="evidence" value="ECO:0007669"/>
    <property type="project" value="UniProtKB-SubCell"/>
</dbReference>
<organism evidence="17 18">
    <name type="scientific">Marchantia polymorpha subsp. ruderalis</name>
    <dbReference type="NCBI Taxonomy" id="1480154"/>
    <lineage>
        <taxon>Eukaryota</taxon>
        <taxon>Viridiplantae</taxon>
        <taxon>Streptophyta</taxon>
        <taxon>Embryophyta</taxon>
        <taxon>Marchantiophyta</taxon>
        <taxon>Marchantiopsida</taxon>
        <taxon>Marchantiidae</taxon>
        <taxon>Marchantiales</taxon>
        <taxon>Marchantiaceae</taxon>
        <taxon>Marchantia</taxon>
    </lineage>
</organism>
<dbReference type="PROSITE" id="PS00435">
    <property type="entry name" value="PEROXIDASE_1"/>
    <property type="match status" value="1"/>
</dbReference>
<comment type="similarity">
    <text evidence="2">Belongs to the peroxidase family. Ascorbate peroxidase subfamily.</text>
</comment>
<gene>
    <name evidence="17" type="ORF">AXG93_2515s1200</name>
    <name evidence="16" type="ORF">Mp_3g06650</name>
</gene>
<feature type="binding site" evidence="10">
    <location>
        <position position="167"/>
    </location>
    <ligand>
        <name>substrate</name>
    </ligand>
</feature>
<feature type="disulfide bond" evidence="13">
    <location>
        <begin position="125"/>
        <end position="324"/>
    </location>
</feature>
<feature type="binding site" evidence="11">
    <location>
        <position position="81"/>
    </location>
    <ligand>
        <name>Ca(2+)</name>
        <dbReference type="ChEBI" id="CHEBI:29108"/>
        <label>1</label>
    </ligand>
</feature>
<dbReference type="Gene3D" id="1.10.520.10">
    <property type="match status" value="1"/>
</dbReference>
<evidence type="ECO:0000256" key="13">
    <source>
        <dbReference type="PIRSR" id="PIRSR600823-5"/>
    </source>
</evidence>
<dbReference type="PROSITE" id="PS00436">
    <property type="entry name" value="PEROXIDASE_2"/>
    <property type="match status" value="1"/>
</dbReference>
<feature type="binding site" evidence="11">
    <location>
        <position position="249"/>
    </location>
    <ligand>
        <name>Ca(2+)</name>
        <dbReference type="ChEBI" id="CHEBI:29108"/>
        <label>2</label>
    </ligand>
</feature>
<comment type="cofactor">
    <cofactor evidence="11 14">
        <name>heme b</name>
        <dbReference type="ChEBI" id="CHEBI:60344"/>
    </cofactor>
    <text evidence="11 14">Binds 1 heme b (iron(II)-protoporphyrin IX) group per subunit.</text>
</comment>
<comment type="similarity">
    <text evidence="14">Belongs to the peroxidase family. Classical plant (class III) peroxidase subfamily.</text>
</comment>
<evidence type="ECO:0000256" key="14">
    <source>
        <dbReference type="RuleBase" id="RU362060"/>
    </source>
</evidence>
<feature type="active site" description="Proton acceptor" evidence="9">
    <location>
        <position position="71"/>
    </location>
</feature>
<dbReference type="Pfam" id="PF00141">
    <property type="entry name" value="peroxidase"/>
    <property type="match status" value="1"/>
</dbReference>
<dbReference type="PROSITE" id="PS50873">
    <property type="entry name" value="PEROXIDASE_4"/>
    <property type="match status" value="1"/>
</dbReference>
<evidence type="ECO:0000256" key="8">
    <source>
        <dbReference type="ARBA" id="ARBA00023157"/>
    </source>
</evidence>
<feature type="binding site" evidence="11">
    <location>
        <position position="198"/>
    </location>
    <ligand>
        <name>Ca(2+)</name>
        <dbReference type="ChEBI" id="CHEBI:29108"/>
        <label>2</label>
    </ligand>
</feature>
<dbReference type="PRINTS" id="PR00458">
    <property type="entry name" value="PEROXIDASE"/>
</dbReference>
<feature type="binding site" evidence="11">
    <location>
        <position position="79"/>
    </location>
    <ligand>
        <name>Ca(2+)</name>
        <dbReference type="ChEBI" id="CHEBI:29108"/>
        <label>1</label>
    </ligand>
</feature>
<feature type="chain" id="PRO_5042304657" description="Peroxidase" evidence="14">
    <location>
        <begin position="30"/>
        <end position="330"/>
    </location>
</feature>
<dbReference type="EC" id="1.11.1.7" evidence="14"/>
<feature type="signal peptide" evidence="14">
    <location>
        <begin position="1"/>
        <end position="29"/>
    </location>
</feature>
<feature type="binding site" description="axial binding residue" evidence="11">
    <location>
        <position position="197"/>
    </location>
    <ligand>
        <name>heme b</name>
        <dbReference type="ChEBI" id="CHEBI:60344"/>
    </ligand>
    <ligandPart>
        <name>Fe</name>
        <dbReference type="ChEBI" id="CHEBI:18248"/>
    </ligandPart>
</feature>
<feature type="domain" description="Plant heme peroxidase family profile" evidence="15">
    <location>
        <begin position="30"/>
        <end position="328"/>
    </location>
</feature>
<feature type="binding site" evidence="11">
    <location>
        <position position="251"/>
    </location>
    <ligand>
        <name>Ca(2+)</name>
        <dbReference type="ChEBI" id="CHEBI:29108"/>
        <label>2</label>
    </ligand>
</feature>
<evidence type="ECO:0000313" key="17">
    <source>
        <dbReference type="EMBL" id="OAE28182.1"/>
    </source>
</evidence>
<dbReference type="PRINTS" id="PR00461">
    <property type="entry name" value="PLPEROXIDASE"/>
</dbReference>
<feature type="disulfide bond" evidence="13">
    <location>
        <begin position="40"/>
        <end position="119"/>
    </location>
</feature>
<feature type="binding site" evidence="11">
    <location>
        <position position="75"/>
    </location>
    <ligand>
        <name>Ca(2+)</name>
        <dbReference type="ChEBI" id="CHEBI:29108"/>
        <label>1</label>
    </ligand>
</feature>
<evidence type="ECO:0000256" key="5">
    <source>
        <dbReference type="ARBA" id="ARBA00022723"/>
    </source>
</evidence>
<evidence type="ECO:0000256" key="10">
    <source>
        <dbReference type="PIRSR" id="PIRSR600823-2"/>
    </source>
</evidence>
<feature type="disulfide bond" evidence="13">
    <location>
        <begin position="204"/>
        <end position="237"/>
    </location>
</feature>
<evidence type="ECO:0000259" key="15">
    <source>
        <dbReference type="PROSITE" id="PS50873"/>
    </source>
</evidence>
<dbReference type="InterPro" id="IPR019793">
    <property type="entry name" value="Peroxidases_heam-ligand_BS"/>
</dbReference>
<keyword evidence="14" id="KW-0376">Hydrogen peroxide</keyword>
<evidence type="ECO:0000256" key="11">
    <source>
        <dbReference type="PIRSR" id="PIRSR600823-3"/>
    </source>
</evidence>
<sequence>MAPGFSVTRRRWSLAAVFLLLLFQAVCNAQLSETFYSASCPQALALVKAKVDEFITADRGIAGGFLRLHFHDCFVRGCDGSVLLDSTNKTAEKDSAPNLGSIRGLSQIDEVKAVLEAACPGVVSCADIITLVARDATVAIGGPNWSVPLGRRDGLVSSKDEALASLPSPSDNFGQLVRNFAGVGLSVQDLVVLTGGHTIGRSHCAPVLRRLYNFTGVFNSRDPSIDPTFANSLVLQCPQNKASNVIAMDTTNGTFDSVFFNDLLANRGVFTSDATLLSNPFSLAIVNASAQTPSFFLLNFAAAMVRMGNISVLTGSAGEVRRNCSRTNNI</sequence>
<keyword evidence="14" id="KW-0732">Signal</keyword>
<dbReference type="InterPro" id="IPR019794">
    <property type="entry name" value="Peroxidases_AS"/>
</dbReference>
<dbReference type="GO" id="GO:0140825">
    <property type="term" value="F:lactoperoxidase activity"/>
    <property type="evidence" value="ECO:0007669"/>
    <property type="project" value="UniProtKB-EC"/>
</dbReference>
<dbReference type="SUPFAM" id="SSF48113">
    <property type="entry name" value="Heme-dependent peroxidases"/>
    <property type="match status" value="1"/>
</dbReference>
<keyword evidence="3 14" id="KW-0575">Peroxidase</keyword>
<dbReference type="AlphaFoldDB" id="A0A176W6U4"/>
<keyword evidence="6 14" id="KW-0560">Oxidoreductase</keyword>
<evidence type="ECO:0000256" key="1">
    <source>
        <dbReference type="ARBA" id="ARBA00000189"/>
    </source>
</evidence>
<dbReference type="GO" id="GO:0020037">
    <property type="term" value="F:heme binding"/>
    <property type="evidence" value="ECO:0007669"/>
    <property type="project" value="UniProtKB-UniRule"/>
</dbReference>
<reference evidence="17 18" key="1">
    <citation type="submission" date="2016-03" db="EMBL/GenBank/DDBJ databases">
        <title>Mechanisms controlling the formation of the plant cell surface in tip-growing cells are functionally conserved among land plants.</title>
        <authorList>
            <person name="Honkanen S."/>
            <person name="Jones V.A."/>
            <person name="Morieri G."/>
            <person name="Champion C."/>
            <person name="Hetherington A.J."/>
            <person name="Kelly S."/>
            <person name="Saint-Marcoux D."/>
            <person name="Proust H."/>
            <person name="Prescott H."/>
            <person name="Dolan L."/>
        </authorList>
    </citation>
    <scope>NUCLEOTIDE SEQUENCE [LARGE SCALE GENOMIC DNA]</scope>
    <source>
        <strain evidence="18">cv. Tak-1 and cv. Tak-2</strain>
        <tissue evidence="17">Whole gametophyte</tissue>
    </source>
</reference>
<evidence type="ECO:0000313" key="18">
    <source>
        <dbReference type="Proteomes" id="UP000077202"/>
    </source>
</evidence>
<evidence type="ECO:0000256" key="9">
    <source>
        <dbReference type="PIRSR" id="PIRSR600823-1"/>
    </source>
</evidence>
<dbReference type="EMBL" id="LVLJ01001764">
    <property type="protein sequence ID" value="OAE28182.1"/>
    <property type="molecule type" value="Genomic_DNA"/>
</dbReference>
<dbReference type="FunFam" id="1.10.520.10:FF:000009">
    <property type="entry name" value="Peroxidase"/>
    <property type="match status" value="1"/>
</dbReference>
<keyword evidence="4 14" id="KW-0349">Heme</keyword>
<dbReference type="InterPro" id="IPR033905">
    <property type="entry name" value="Secretory_peroxidase"/>
</dbReference>
<protein>
    <recommendedName>
        <fullName evidence="14">Peroxidase</fullName>
        <ecNumber evidence="14">1.11.1.7</ecNumber>
    </recommendedName>
</protein>
<dbReference type="InterPro" id="IPR002016">
    <property type="entry name" value="Haem_peroxidase"/>
</dbReference>
<evidence type="ECO:0000256" key="2">
    <source>
        <dbReference type="ARBA" id="ARBA00006873"/>
    </source>
</evidence>
<comment type="catalytic activity">
    <reaction evidence="1 14">
        <text>2 a phenolic donor + H2O2 = 2 a phenolic radical donor + 2 H2O</text>
        <dbReference type="Rhea" id="RHEA:56136"/>
        <dbReference type="ChEBI" id="CHEBI:15377"/>
        <dbReference type="ChEBI" id="CHEBI:16240"/>
        <dbReference type="ChEBI" id="CHEBI:139520"/>
        <dbReference type="ChEBI" id="CHEBI:139521"/>
        <dbReference type="EC" id="1.11.1.7"/>
    </reaction>
</comment>
<dbReference type="GO" id="GO:0042744">
    <property type="term" value="P:hydrogen peroxide catabolic process"/>
    <property type="evidence" value="ECO:0007669"/>
    <property type="project" value="UniProtKB-KW"/>
</dbReference>
<keyword evidence="18" id="KW-1185">Reference proteome</keyword>
<keyword evidence="7 11" id="KW-0408">Iron</keyword>
<dbReference type="Proteomes" id="UP001162541">
    <property type="component" value="Chromosome 3"/>
</dbReference>
<keyword evidence="14" id="KW-0964">Secreted</keyword>
<keyword evidence="8 13" id="KW-1015">Disulfide bond</keyword>
<feature type="disulfide bond" evidence="13">
    <location>
        <begin position="73"/>
        <end position="78"/>
    </location>
</feature>
<feature type="binding site" evidence="11">
    <location>
        <position position="72"/>
    </location>
    <ligand>
        <name>Ca(2+)</name>
        <dbReference type="ChEBI" id="CHEBI:29108"/>
        <label>1</label>
    </ligand>
</feature>
<evidence type="ECO:0000313" key="16">
    <source>
        <dbReference type="EMBL" id="BBN04666.1"/>
    </source>
</evidence>
<keyword evidence="5 11" id="KW-0479">Metal-binding</keyword>
<feature type="binding site" evidence="11">
    <location>
        <position position="77"/>
    </location>
    <ligand>
        <name>Ca(2+)</name>
        <dbReference type="ChEBI" id="CHEBI:29108"/>
        <label>1</label>
    </ligand>
</feature>
<accession>A0A176W6U4</accession>
<evidence type="ECO:0000256" key="12">
    <source>
        <dbReference type="PIRSR" id="PIRSR600823-4"/>
    </source>
</evidence>
<evidence type="ECO:0000256" key="7">
    <source>
        <dbReference type="ARBA" id="ARBA00023004"/>
    </source>
</evidence>
<comment type="cofactor">
    <cofactor evidence="11 14">
        <name>Ca(2+)</name>
        <dbReference type="ChEBI" id="CHEBI:29108"/>
    </cofactor>
    <text evidence="11 14">Binds 2 calcium ions per subunit.</text>
</comment>